<dbReference type="PANTHER" id="PTHR15175:SF0">
    <property type="entry name" value="SH3 DOMAIN-CONTAINING PROTEIN C23A1.17"/>
    <property type="match status" value="1"/>
</dbReference>
<evidence type="ECO:0000313" key="10">
    <source>
        <dbReference type="EMBL" id="TPX49089.1"/>
    </source>
</evidence>
<feature type="compositionally biased region" description="Polar residues" evidence="8">
    <location>
        <begin position="333"/>
        <end position="346"/>
    </location>
</feature>
<feature type="compositionally biased region" description="Basic and acidic residues" evidence="8">
    <location>
        <begin position="385"/>
        <end position="396"/>
    </location>
</feature>
<dbReference type="Gene3D" id="1.25.40.10">
    <property type="entry name" value="Tetratricopeptide repeat domain"/>
    <property type="match status" value="1"/>
</dbReference>
<feature type="region of interest" description="Disordered" evidence="8">
    <location>
        <begin position="311"/>
        <end position="416"/>
    </location>
</feature>
<dbReference type="FunFam" id="1.25.40.10:FF:000017">
    <property type="entry name" value="NADPH oxidase regulator NoxR"/>
    <property type="match status" value="1"/>
</dbReference>
<evidence type="ECO:0000256" key="8">
    <source>
        <dbReference type="SAM" id="MobiDB-lite"/>
    </source>
</evidence>
<dbReference type="PANTHER" id="PTHR15175">
    <property type="entry name" value="NEUTROPHIL CYTOSOLIC FACTOR 2, NEUTROPHIL NADPH OXIDASE FACTOR 2"/>
    <property type="match status" value="1"/>
</dbReference>
<comment type="subcellular location">
    <subcellularLocation>
        <location evidence="1">Cytoplasm</location>
    </subcellularLocation>
</comment>
<dbReference type="EMBL" id="QEAM01000040">
    <property type="protein sequence ID" value="TPX49089.1"/>
    <property type="molecule type" value="Genomic_DNA"/>
</dbReference>
<feature type="repeat" description="TPR" evidence="7">
    <location>
        <begin position="132"/>
        <end position="165"/>
    </location>
</feature>
<evidence type="ECO:0000256" key="3">
    <source>
        <dbReference type="ARBA" id="ARBA00022443"/>
    </source>
</evidence>
<dbReference type="Gene3D" id="3.10.20.90">
    <property type="entry name" value="Phosphatidylinositol 3-kinase Catalytic Subunit, Chain A, domain 1"/>
    <property type="match status" value="1"/>
</dbReference>
<sequence>MSLKDELVKWNNGVKYFEANDYATALDYFESIPDTSKISFNMGMALLQLGKVESAVCNHGDDDDDLAIGAFTAAIRKDAYLSVAHFQLGACRYRIKRYEDAMNDYDAALEKMRGVRLIDYTQLGLPYKLYSCYVQFNRGLCFLKLGSMDFALEDLEDALRGKPKDAKEGVDIIEQGVRLGARAADKLTVLEVPRQLLYKPPASKIENTAKVDYLGSSTVVAAIEATDNFTGFSGKRLKAATLDRLATTRGALDEGTNSTSPNIQRAATYSASRSKTIDSVRSSDRATSNSSSSNTETTVIRSKTIDIAYSNRTNGASSLPSSREMNTYEAPPQSAQPWQQNHGSRSPETEPSMFRPRKQSLAVTVDLPIAPYGTRTPSGGSHGRRPSDDTGMRRPSNDSNSGRRSSRLLDSPSDPSSAAAFGKIKLKCHYNDDTFMMLITPNTTFYHELLSRIQKKFGTSHLLRLRYQDDDGEKVLMTDQEDMELAFRSASRDPKLEIWCSNE</sequence>
<dbReference type="InterPro" id="IPR019734">
    <property type="entry name" value="TPR_rpt"/>
</dbReference>
<protein>
    <recommendedName>
        <fullName evidence="9">PB1 domain-containing protein</fullName>
    </recommendedName>
</protein>
<dbReference type="VEuPathDB" id="FungiDB:SeMB42_g05777"/>
<proteinExistence type="inferred from homology"/>
<comment type="similarity">
    <text evidence="2">Belongs to the NCF2/NOXA1 family.</text>
</comment>
<keyword evidence="4" id="KW-0963">Cytoplasm</keyword>
<evidence type="ECO:0000256" key="1">
    <source>
        <dbReference type="ARBA" id="ARBA00004496"/>
    </source>
</evidence>
<comment type="caution">
    <text evidence="10">The sequence shown here is derived from an EMBL/GenBank/DDBJ whole genome shotgun (WGS) entry which is preliminary data.</text>
</comment>
<name>A0A507DBM5_9FUNG</name>
<dbReference type="SUPFAM" id="SSF48452">
    <property type="entry name" value="TPR-like"/>
    <property type="match status" value="1"/>
</dbReference>
<keyword evidence="3" id="KW-0728">SH3 domain</keyword>
<organism evidence="10 11">
    <name type="scientific">Synchytrium endobioticum</name>
    <dbReference type="NCBI Taxonomy" id="286115"/>
    <lineage>
        <taxon>Eukaryota</taxon>
        <taxon>Fungi</taxon>
        <taxon>Fungi incertae sedis</taxon>
        <taxon>Chytridiomycota</taxon>
        <taxon>Chytridiomycota incertae sedis</taxon>
        <taxon>Chytridiomycetes</taxon>
        <taxon>Synchytriales</taxon>
        <taxon>Synchytriaceae</taxon>
        <taxon>Synchytrium</taxon>
    </lineage>
</organism>
<feature type="compositionally biased region" description="Low complexity" evidence="8">
    <location>
        <begin position="285"/>
        <end position="297"/>
    </location>
</feature>
<evidence type="ECO:0000256" key="6">
    <source>
        <dbReference type="ARBA" id="ARBA00022803"/>
    </source>
</evidence>
<dbReference type="PROSITE" id="PS50005">
    <property type="entry name" value="TPR"/>
    <property type="match status" value="1"/>
</dbReference>
<keyword evidence="6 7" id="KW-0802">TPR repeat</keyword>
<dbReference type="Proteomes" id="UP000320475">
    <property type="component" value="Unassembled WGS sequence"/>
</dbReference>
<evidence type="ECO:0000256" key="4">
    <source>
        <dbReference type="ARBA" id="ARBA00022490"/>
    </source>
</evidence>
<dbReference type="SMART" id="SM00028">
    <property type="entry name" value="TPR"/>
    <property type="match status" value="2"/>
</dbReference>
<evidence type="ECO:0000256" key="2">
    <source>
        <dbReference type="ARBA" id="ARBA00008051"/>
    </source>
</evidence>
<reference evidence="10 11" key="1">
    <citation type="journal article" date="2019" name="Sci. Rep.">
        <title>Comparative genomics of chytrid fungi reveal insights into the obligate biotrophic and pathogenic lifestyle of Synchytrium endobioticum.</title>
        <authorList>
            <person name="van de Vossenberg B.T.L.H."/>
            <person name="Warris S."/>
            <person name="Nguyen H.D.T."/>
            <person name="van Gent-Pelzer M.P.E."/>
            <person name="Joly D.L."/>
            <person name="van de Geest H.C."/>
            <person name="Bonants P.J.M."/>
            <person name="Smith D.S."/>
            <person name="Levesque C.A."/>
            <person name="van der Lee T.A.J."/>
        </authorList>
    </citation>
    <scope>NUCLEOTIDE SEQUENCE [LARGE SCALE GENOMIC DNA]</scope>
    <source>
        <strain evidence="10 11">LEV6574</strain>
    </source>
</reference>
<dbReference type="Pfam" id="PF00564">
    <property type="entry name" value="PB1"/>
    <property type="match status" value="1"/>
</dbReference>
<evidence type="ECO:0000259" key="9">
    <source>
        <dbReference type="PROSITE" id="PS51745"/>
    </source>
</evidence>
<dbReference type="InterPro" id="IPR000270">
    <property type="entry name" value="PB1_dom"/>
</dbReference>
<dbReference type="OrthoDB" id="9450131at2759"/>
<evidence type="ECO:0000256" key="5">
    <source>
        <dbReference type="ARBA" id="ARBA00022737"/>
    </source>
</evidence>
<feature type="region of interest" description="Disordered" evidence="8">
    <location>
        <begin position="251"/>
        <end position="297"/>
    </location>
</feature>
<feature type="compositionally biased region" description="Polar residues" evidence="8">
    <location>
        <begin position="311"/>
        <end position="325"/>
    </location>
</feature>
<dbReference type="InterPro" id="IPR053793">
    <property type="entry name" value="PB1-like"/>
</dbReference>
<accession>A0A507DBM5</accession>
<feature type="compositionally biased region" description="Low complexity" evidence="8">
    <location>
        <begin position="397"/>
        <end position="416"/>
    </location>
</feature>
<feature type="domain" description="PB1" evidence="9">
    <location>
        <begin position="423"/>
        <end position="503"/>
    </location>
</feature>
<dbReference type="SUPFAM" id="SSF54277">
    <property type="entry name" value="CAD &amp; PB1 domains"/>
    <property type="match status" value="1"/>
</dbReference>
<evidence type="ECO:0000313" key="11">
    <source>
        <dbReference type="Proteomes" id="UP000320475"/>
    </source>
</evidence>
<feature type="compositionally biased region" description="Basic and acidic residues" evidence="8">
    <location>
        <begin position="275"/>
        <end position="284"/>
    </location>
</feature>
<dbReference type="InterPro" id="IPR011990">
    <property type="entry name" value="TPR-like_helical_dom_sf"/>
</dbReference>
<dbReference type="AlphaFoldDB" id="A0A507DBM5"/>
<dbReference type="SMART" id="SM00666">
    <property type="entry name" value="PB1"/>
    <property type="match status" value="1"/>
</dbReference>
<evidence type="ECO:0000256" key="7">
    <source>
        <dbReference type="PROSITE-ProRule" id="PRU00339"/>
    </source>
</evidence>
<feature type="compositionally biased region" description="Polar residues" evidence="8">
    <location>
        <begin position="255"/>
        <end position="274"/>
    </location>
</feature>
<keyword evidence="5" id="KW-0677">Repeat</keyword>
<dbReference type="GO" id="GO:0005737">
    <property type="term" value="C:cytoplasm"/>
    <property type="evidence" value="ECO:0007669"/>
    <property type="project" value="UniProtKB-SubCell"/>
</dbReference>
<gene>
    <name evidence="10" type="ORF">SeLEV6574_g01684</name>
</gene>
<dbReference type="InterPro" id="IPR051864">
    <property type="entry name" value="NCF2_NOXA1"/>
</dbReference>
<dbReference type="PROSITE" id="PS51745">
    <property type="entry name" value="PB1"/>
    <property type="match status" value="1"/>
</dbReference>